<keyword evidence="2" id="KW-0732">Signal</keyword>
<comment type="caution">
    <text evidence="3">The sequence shown here is derived from an EMBL/GenBank/DDBJ whole genome shotgun (WGS) entry which is preliminary data.</text>
</comment>
<dbReference type="RefSeq" id="WP_131288162.1">
    <property type="nucleotide sequence ID" value="NZ_SJKA01000004.1"/>
</dbReference>
<accession>A0A4R0IUC7</accession>
<feature type="region of interest" description="Disordered" evidence="1">
    <location>
        <begin position="26"/>
        <end position="53"/>
    </location>
</feature>
<dbReference type="OrthoDB" id="3830956at2"/>
<feature type="compositionally biased region" description="Low complexity" evidence="1">
    <location>
        <begin position="34"/>
        <end position="47"/>
    </location>
</feature>
<feature type="signal peptide" evidence="2">
    <location>
        <begin position="1"/>
        <end position="24"/>
    </location>
</feature>
<name>A0A4R0IUC7_9ACTN</name>
<evidence type="ECO:0000256" key="1">
    <source>
        <dbReference type="SAM" id="MobiDB-lite"/>
    </source>
</evidence>
<dbReference type="AlphaFoldDB" id="A0A4R0IUC7"/>
<keyword evidence="4" id="KW-1185">Reference proteome</keyword>
<dbReference type="Proteomes" id="UP000292695">
    <property type="component" value="Unassembled WGS sequence"/>
</dbReference>
<dbReference type="PROSITE" id="PS51257">
    <property type="entry name" value="PROKAR_LIPOPROTEIN"/>
    <property type="match status" value="1"/>
</dbReference>
<dbReference type="EMBL" id="SJKA01000004">
    <property type="protein sequence ID" value="TCC35048.1"/>
    <property type="molecule type" value="Genomic_DNA"/>
</dbReference>
<sequence>MPRRPALGPTTAALCALLALTACEGSPEAGRPNTSPTSPPASTASTPVDESKAAGDAAVTAYRRYIAVISTMTASGGTAVQDLPKVASGVELAKSQIQAERYRGEKIKTIGDIEIIWAKAVKTGPPGATITTASVQACYDTSKSRAVDSSGKTVRVPGTPTRWLDNRDLQLIGGVWKVVKGMNQGASC</sequence>
<organism evidence="3 4">
    <name type="scientific">Kribbella sindirgiensis</name>
    <dbReference type="NCBI Taxonomy" id="1124744"/>
    <lineage>
        <taxon>Bacteria</taxon>
        <taxon>Bacillati</taxon>
        <taxon>Actinomycetota</taxon>
        <taxon>Actinomycetes</taxon>
        <taxon>Propionibacteriales</taxon>
        <taxon>Kribbellaceae</taxon>
        <taxon>Kribbella</taxon>
    </lineage>
</organism>
<gene>
    <name evidence="3" type="ORF">E0H50_14325</name>
</gene>
<reference evidence="3 4" key="1">
    <citation type="submission" date="2019-02" db="EMBL/GenBank/DDBJ databases">
        <title>Kribbella capetownensis sp. nov. and Kribbella speibonae sp. nov., isolated from soil.</title>
        <authorList>
            <person name="Curtis S.M."/>
            <person name="Norton I."/>
            <person name="Everest G.J."/>
            <person name="Meyers P.R."/>
        </authorList>
    </citation>
    <scope>NUCLEOTIDE SEQUENCE [LARGE SCALE GENOMIC DNA]</scope>
    <source>
        <strain evidence="3 4">DSM 27082</strain>
    </source>
</reference>
<proteinExistence type="predicted"/>
<evidence type="ECO:0000313" key="4">
    <source>
        <dbReference type="Proteomes" id="UP000292695"/>
    </source>
</evidence>
<protein>
    <recommendedName>
        <fullName evidence="5">Lipoprotein</fullName>
    </recommendedName>
</protein>
<evidence type="ECO:0000313" key="3">
    <source>
        <dbReference type="EMBL" id="TCC35048.1"/>
    </source>
</evidence>
<evidence type="ECO:0000256" key="2">
    <source>
        <dbReference type="SAM" id="SignalP"/>
    </source>
</evidence>
<feature type="chain" id="PRO_5038820131" description="Lipoprotein" evidence="2">
    <location>
        <begin position="25"/>
        <end position="188"/>
    </location>
</feature>
<evidence type="ECO:0008006" key="5">
    <source>
        <dbReference type="Google" id="ProtNLM"/>
    </source>
</evidence>